<evidence type="ECO:0000313" key="3">
    <source>
        <dbReference type="Proteomes" id="UP000054559"/>
    </source>
</evidence>
<feature type="compositionally biased region" description="Basic and acidic residues" evidence="1">
    <location>
        <begin position="98"/>
        <end position="109"/>
    </location>
</feature>
<sequence>MDSESNNGGPSAERPVLASRASFSMFKLPDREEYLSNLPKSKRAAPEGFDIASIRLIPSSEKKIETIDERLTSIERLLQDLALSIPTSSQAPPNTRQSSDHSRQNDGAKVRSVIQKSEATTPSAHFEGESALSAHSVLQVLFSNRRWEVVRI</sequence>
<accession>A0A0J8TF85</accession>
<organism evidence="2 3">
    <name type="scientific">Coccidioides immitis RMSCC 3703</name>
    <dbReference type="NCBI Taxonomy" id="454286"/>
    <lineage>
        <taxon>Eukaryota</taxon>
        <taxon>Fungi</taxon>
        <taxon>Dikarya</taxon>
        <taxon>Ascomycota</taxon>
        <taxon>Pezizomycotina</taxon>
        <taxon>Eurotiomycetes</taxon>
        <taxon>Eurotiomycetidae</taxon>
        <taxon>Onygenales</taxon>
        <taxon>Onygenaceae</taxon>
        <taxon>Coccidioides</taxon>
    </lineage>
</organism>
<reference evidence="3" key="1">
    <citation type="journal article" date="2010" name="Genome Res.">
        <title>Population genomic sequencing of Coccidioides fungi reveals recent hybridization and transposon control.</title>
        <authorList>
            <person name="Neafsey D.E."/>
            <person name="Barker B.M."/>
            <person name="Sharpton T.J."/>
            <person name="Stajich J.E."/>
            <person name="Park D.J."/>
            <person name="Whiston E."/>
            <person name="Hung C.-Y."/>
            <person name="McMahan C."/>
            <person name="White J."/>
            <person name="Sykes S."/>
            <person name="Heiman D."/>
            <person name="Young S."/>
            <person name="Zeng Q."/>
            <person name="Abouelleil A."/>
            <person name="Aftuck L."/>
            <person name="Bessette D."/>
            <person name="Brown A."/>
            <person name="FitzGerald M."/>
            <person name="Lui A."/>
            <person name="Macdonald J.P."/>
            <person name="Priest M."/>
            <person name="Orbach M.J."/>
            <person name="Galgiani J.N."/>
            <person name="Kirkland T.N."/>
            <person name="Cole G.T."/>
            <person name="Birren B.W."/>
            <person name="Henn M.R."/>
            <person name="Taylor J.W."/>
            <person name="Rounsley S.D."/>
        </authorList>
    </citation>
    <scope>NUCLEOTIDE SEQUENCE [LARGE SCALE GENOMIC DNA]</scope>
    <source>
        <strain evidence="3">RMSCC 3703</strain>
    </source>
</reference>
<evidence type="ECO:0000313" key="2">
    <source>
        <dbReference type="EMBL" id="KMU72282.1"/>
    </source>
</evidence>
<dbReference type="EMBL" id="DS268127">
    <property type="protein sequence ID" value="KMU72282.1"/>
    <property type="molecule type" value="Genomic_DNA"/>
</dbReference>
<dbReference type="Proteomes" id="UP000054559">
    <property type="component" value="Unassembled WGS sequence"/>
</dbReference>
<dbReference type="STRING" id="454286.A0A0J8TF85"/>
<feature type="compositionally biased region" description="Polar residues" evidence="1">
    <location>
        <begin position="85"/>
        <end position="97"/>
    </location>
</feature>
<feature type="region of interest" description="Disordered" evidence="1">
    <location>
        <begin position="84"/>
        <end position="111"/>
    </location>
</feature>
<name>A0A0J8TF85_COCIT</name>
<gene>
    <name evidence="2" type="ORF">CISG_02931</name>
</gene>
<evidence type="ECO:0000256" key="1">
    <source>
        <dbReference type="SAM" id="MobiDB-lite"/>
    </source>
</evidence>
<dbReference type="AlphaFoldDB" id="A0A0J8TF85"/>
<protein>
    <submittedName>
        <fullName evidence="2">Uncharacterized protein</fullName>
    </submittedName>
</protein>
<proteinExistence type="predicted"/>